<dbReference type="EMBL" id="AYYY01000006">
    <property type="protein sequence ID" value="KRM62360.1"/>
    <property type="molecule type" value="Genomic_DNA"/>
</dbReference>
<name>A0A0R2A548_9LACO</name>
<dbReference type="NCBIfam" id="NF010188">
    <property type="entry name" value="PRK13667.1"/>
    <property type="match status" value="1"/>
</dbReference>
<keyword evidence="7" id="KW-1185">Reference proteome</keyword>
<dbReference type="EC" id="2.7.7.6" evidence="5"/>
<dbReference type="PATRIC" id="fig|1423813.3.peg.2471"/>
<evidence type="ECO:0000256" key="4">
    <source>
        <dbReference type="ARBA" id="ARBA00023163"/>
    </source>
</evidence>
<evidence type="ECO:0000256" key="5">
    <source>
        <dbReference type="HAMAP-Rule" id="MF_01553"/>
    </source>
</evidence>
<dbReference type="Gene3D" id="3.10.20.730">
    <property type="entry name" value="RNAP, epsilon subunit-like"/>
    <property type="match status" value="1"/>
</dbReference>
<dbReference type="AlphaFoldDB" id="A0A0R2A548"/>
<gene>
    <name evidence="5" type="primary">rpoY</name>
    <name evidence="6" type="ORF">FC26_GL002424</name>
</gene>
<comment type="caution">
    <text evidence="6">The sequence shown here is derived from an EMBL/GenBank/DDBJ whole genome shotgun (WGS) entry which is preliminary data.</text>
</comment>
<comment type="similarity">
    <text evidence="5">Belongs to the RNA polymerase subunit epsilon family.</text>
</comment>
<dbReference type="HAMAP" id="MF_01553">
    <property type="entry name" value="RNApol_bact_RpoY"/>
    <property type="match status" value="1"/>
</dbReference>
<comment type="subunit">
    <text evidence="5">RNAP is composed of a core of 2 alpha, a beta and a beta' subunit. The core is associated with a delta subunit, and at least one of epsilon or omega. When a sigma factor is associated with the core the holoenzyme is formed, which can initiate transcription.</text>
</comment>
<accession>A0A0R2A548</accession>
<dbReference type="GO" id="GO:0000428">
    <property type="term" value="C:DNA-directed RNA polymerase complex"/>
    <property type="evidence" value="ECO:0007669"/>
    <property type="project" value="UniProtKB-KW"/>
</dbReference>
<keyword evidence="4 5" id="KW-0804">Transcription</keyword>
<keyword evidence="2 5" id="KW-0808">Transferase</keyword>
<evidence type="ECO:0000313" key="7">
    <source>
        <dbReference type="Proteomes" id="UP000051733"/>
    </source>
</evidence>
<evidence type="ECO:0000313" key="6">
    <source>
        <dbReference type="EMBL" id="KRM62360.1"/>
    </source>
</evidence>
<evidence type="ECO:0000256" key="3">
    <source>
        <dbReference type="ARBA" id="ARBA00022695"/>
    </source>
</evidence>
<keyword evidence="1 5" id="KW-0240">DNA-directed RNA polymerase</keyword>
<sequence length="70" mass="8424">MIFKIYYQDTKIRNPKREDTHSMYLEADSEPEARIQAEGNTEFNIEYIEELSDKALEYEKQNPDFKIAKF</sequence>
<reference evidence="6 7" key="1">
    <citation type="journal article" date="2015" name="Genome Announc.">
        <title>Expanding the biotechnology potential of lactobacilli through comparative genomics of 213 strains and associated genera.</title>
        <authorList>
            <person name="Sun Z."/>
            <person name="Harris H.M."/>
            <person name="McCann A."/>
            <person name="Guo C."/>
            <person name="Argimon S."/>
            <person name="Zhang W."/>
            <person name="Yang X."/>
            <person name="Jeffery I.B."/>
            <person name="Cooney J.C."/>
            <person name="Kagawa T.F."/>
            <person name="Liu W."/>
            <person name="Song Y."/>
            <person name="Salvetti E."/>
            <person name="Wrobel A."/>
            <person name="Rasinkangas P."/>
            <person name="Parkhill J."/>
            <person name="Rea M.C."/>
            <person name="O'Sullivan O."/>
            <person name="Ritari J."/>
            <person name="Douillard F.P."/>
            <person name="Paul Ross R."/>
            <person name="Yang R."/>
            <person name="Briner A.E."/>
            <person name="Felis G.E."/>
            <person name="de Vos W.M."/>
            <person name="Barrangou R."/>
            <person name="Klaenhammer T.R."/>
            <person name="Caufield P.W."/>
            <person name="Cui Y."/>
            <person name="Zhang H."/>
            <person name="O'Toole P.W."/>
        </authorList>
    </citation>
    <scope>NUCLEOTIDE SEQUENCE [LARGE SCALE GENOMIC DNA]</scope>
    <source>
        <strain evidence="6 7">DSM 20634</strain>
    </source>
</reference>
<evidence type="ECO:0000256" key="1">
    <source>
        <dbReference type="ARBA" id="ARBA00022478"/>
    </source>
</evidence>
<proteinExistence type="inferred from homology"/>
<dbReference type="STRING" id="1423813.FC26_GL002424"/>
<dbReference type="GO" id="GO:0006351">
    <property type="term" value="P:DNA-templated transcription"/>
    <property type="evidence" value="ECO:0007669"/>
    <property type="project" value="UniProtKB-UniRule"/>
</dbReference>
<organism evidence="6 7">
    <name type="scientific">Paucilactobacillus vaccinostercus DSM 20634</name>
    <dbReference type="NCBI Taxonomy" id="1423813"/>
    <lineage>
        <taxon>Bacteria</taxon>
        <taxon>Bacillati</taxon>
        <taxon>Bacillota</taxon>
        <taxon>Bacilli</taxon>
        <taxon>Lactobacillales</taxon>
        <taxon>Lactobacillaceae</taxon>
        <taxon>Paucilactobacillus</taxon>
    </lineage>
</organism>
<dbReference type="InterPro" id="IPR009907">
    <property type="entry name" value="RpoY"/>
</dbReference>
<comment type="catalytic activity">
    <reaction evidence="5">
        <text>RNA(n) + a ribonucleoside 5'-triphosphate = RNA(n+1) + diphosphate</text>
        <dbReference type="Rhea" id="RHEA:21248"/>
        <dbReference type="Rhea" id="RHEA-COMP:14527"/>
        <dbReference type="Rhea" id="RHEA-COMP:17342"/>
        <dbReference type="ChEBI" id="CHEBI:33019"/>
        <dbReference type="ChEBI" id="CHEBI:61557"/>
        <dbReference type="ChEBI" id="CHEBI:140395"/>
        <dbReference type="EC" id="2.7.7.6"/>
    </reaction>
</comment>
<dbReference type="GO" id="GO:0003677">
    <property type="term" value="F:DNA binding"/>
    <property type="evidence" value="ECO:0007669"/>
    <property type="project" value="UniProtKB-UniRule"/>
</dbReference>
<comment type="function">
    <text evidence="5">A non-essential component of RNA polymerase (RNAP).</text>
</comment>
<keyword evidence="3 5" id="KW-0548">Nucleotidyltransferase</keyword>
<dbReference type="Pfam" id="PF07288">
    <property type="entry name" value="RpoY"/>
    <property type="match status" value="1"/>
</dbReference>
<protein>
    <recommendedName>
        <fullName evidence="5">DNA-directed RNA polymerase subunit epsilon</fullName>
        <shortName evidence="5">RNAP epsilon subunit</shortName>
        <ecNumber evidence="5">2.7.7.6</ecNumber>
    </recommendedName>
    <alternativeName>
        <fullName evidence="5">RNA polymerase epsilon subunit</fullName>
    </alternativeName>
    <alternativeName>
        <fullName evidence="5">Transcriptase subunit epsilon</fullName>
    </alternativeName>
</protein>
<dbReference type="OrthoDB" id="2147503at2"/>
<dbReference type="Proteomes" id="UP000051733">
    <property type="component" value="Unassembled WGS sequence"/>
</dbReference>
<dbReference type="RefSeq" id="WP_057777456.1">
    <property type="nucleotide sequence ID" value="NZ_AYYY01000006.1"/>
</dbReference>
<dbReference type="GO" id="GO:0003899">
    <property type="term" value="F:DNA-directed RNA polymerase activity"/>
    <property type="evidence" value="ECO:0007669"/>
    <property type="project" value="UniProtKB-UniRule"/>
</dbReference>
<evidence type="ECO:0000256" key="2">
    <source>
        <dbReference type="ARBA" id="ARBA00022679"/>
    </source>
</evidence>